<keyword evidence="3 5" id="KW-1133">Transmembrane helix</keyword>
<evidence type="ECO:0000313" key="7">
    <source>
        <dbReference type="EMBL" id="GAA0342334.1"/>
    </source>
</evidence>
<feature type="transmembrane region" description="Helical" evidence="5">
    <location>
        <begin position="51"/>
        <end position="70"/>
    </location>
</feature>
<proteinExistence type="predicted"/>
<comment type="caution">
    <text evidence="7">The sequence shown here is derived from an EMBL/GenBank/DDBJ whole genome shotgun (WGS) entry which is preliminary data.</text>
</comment>
<evidence type="ECO:0000256" key="3">
    <source>
        <dbReference type="ARBA" id="ARBA00022989"/>
    </source>
</evidence>
<dbReference type="InterPro" id="IPR009908">
    <property type="entry name" value="Methylamine_util_MauE"/>
</dbReference>
<organism evidence="7 8">
    <name type="scientific">Actinoallomurus spadix</name>
    <dbReference type="NCBI Taxonomy" id="79912"/>
    <lineage>
        <taxon>Bacteria</taxon>
        <taxon>Bacillati</taxon>
        <taxon>Actinomycetota</taxon>
        <taxon>Actinomycetes</taxon>
        <taxon>Streptosporangiales</taxon>
        <taxon>Thermomonosporaceae</taxon>
        <taxon>Actinoallomurus</taxon>
    </lineage>
</organism>
<evidence type="ECO:0000256" key="1">
    <source>
        <dbReference type="ARBA" id="ARBA00004141"/>
    </source>
</evidence>
<evidence type="ECO:0000256" key="2">
    <source>
        <dbReference type="ARBA" id="ARBA00022692"/>
    </source>
</evidence>
<sequence>MAEWPASVQPLFVGATLLWSGGLKCAGLSAGRAARRSALRSLVGEERAPAVYRLTGAVELLLAAALLAPPVYAGEAVAAAVLATGFLAYLAYARIAAPGSSCGCMSARPTPVTWRGFARAGLILAAALLGTRAGPWWDAAAGHPWAAGTLLVGEAAALVAFSPEADRRWLYPLRRLRVRLRHPLADRSFDMPLESSLQQLHGSTAYRQVGGLLRSGLRESWDEEDVRVLCYTAEYEGRLATAVFAVPLRHYRPEEIRVALVDESAAATLLVLDGA</sequence>
<accession>A0ABN0WN91</accession>
<evidence type="ECO:0000256" key="4">
    <source>
        <dbReference type="ARBA" id="ARBA00023136"/>
    </source>
</evidence>
<dbReference type="Proteomes" id="UP001501822">
    <property type="component" value="Unassembled WGS sequence"/>
</dbReference>
<feature type="transmembrane region" description="Helical" evidence="5">
    <location>
        <begin position="76"/>
        <end position="95"/>
    </location>
</feature>
<protein>
    <recommendedName>
        <fullName evidence="6">Methylamine utilisation protein MauE domain-containing protein</fullName>
    </recommendedName>
</protein>
<feature type="transmembrane region" description="Helical" evidence="5">
    <location>
        <begin position="12"/>
        <end position="30"/>
    </location>
</feature>
<keyword evidence="4 5" id="KW-0472">Membrane</keyword>
<evidence type="ECO:0000313" key="8">
    <source>
        <dbReference type="Proteomes" id="UP001501822"/>
    </source>
</evidence>
<keyword evidence="2 5" id="KW-0812">Transmembrane</keyword>
<reference evidence="7 8" key="1">
    <citation type="journal article" date="2019" name="Int. J. Syst. Evol. Microbiol.">
        <title>The Global Catalogue of Microorganisms (GCM) 10K type strain sequencing project: providing services to taxonomists for standard genome sequencing and annotation.</title>
        <authorList>
            <consortium name="The Broad Institute Genomics Platform"/>
            <consortium name="The Broad Institute Genome Sequencing Center for Infectious Disease"/>
            <person name="Wu L."/>
            <person name="Ma J."/>
        </authorList>
    </citation>
    <scope>NUCLEOTIDE SEQUENCE [LARGE SCALE GENOMIC DNA]</scope>
    <source>
        <strain evidence="7 8">JCM 3146</strain>
    </source>
</reference>
<dbReference type="Pfam" id="PF07291">
    <property type="entry name" value="MauE"/>
    <property type="match status" value="1"/>
</dbReference>
<name>A0ABN0WN91_9ACTN</name>
<feature type="domain" description="Methylamine utilisation protein MauE" evidence="6">
    <location>
        <begin position="4"/>
        <end position="130"/>
    </location>
</feature>
<comment type="subcellular location">
    <subcellularLocation>
        <location evidence="1">Membrane</location>
        <topology evidence="1">Multi-pass membrane protein</topology>
    </subcellularLocation>
</comment>
<keyword evidence="8" id="KW-1185">Reference proteome</keyword>
<dbReference type="EMBL" id="BAAABM010000029">
    <property type="protein sequence ID" value="GAA0342334.1"/>
    <property type="molecule type" value="Genomic_DNA"/>
</dbReference>
<dbReference type="RefSeq" id="WP_252798715.1">
    <property type="nucleotide sequence ID" value="NZ_BAAABM010000029.1"/>
</dbReference>
<gene>
    <name evidence="7" type="ORF">GCM10010151_34910</name>
</gene>
<evidence type="ECO:0000256" key="5">
    <source>
        <dbReference type="SAM" id="Phobius"/>
    </source>
</evidence>
<evidence type="ECO:0000259" key="6">
    <source>
        <dbReference type="Pfam" id="PF07291"/>
    </source>
</evidence>